<comment type="caution">
    <text evidence="1">The sequence shown here is derived from an EMBL/GenBank/DDBJ whole genome shotgun (WGS) entry which is preliminary data.</text>
</comment>
<dbReference type="EMBL" id="RCHU02000002">
    <property type="protein sequence ID" value="KAL3603582.1"/>
    <property type="molecule type" value="Genomic_DNA"/>
</dbReference>
<protein>
    <submittedName>
        <fullName evidence="1">Uncharacterized protein</fullName>
    </submittedName>
</protein>
<sequence length="136" mass="15682">MLNITKSSFGLYRELANSRTFRFMGLYENLRPKTHGRPKLRATERDQERVTDEKNEEMLKSGVTKPENGILMIWHFWLFSATCLLTRPKLSSKISACDIQVEEDSSQDNQPDVEKVCPVNHNNQTEYGVSTYASHV</sequence>
<name>A0ACC4CR64_POPAL</name>
<proteinExistence type="predicted"/>
<evidence type="ECO:0000313" key="2">
    <source>
        <dbReference type="Proteomes" id="UP000309997"/>
    </source>
</evidence>
<accession>A0ACC4CR64</accession>
<dbReference type="Proteomes" id="UP000309997">
    <property type="component" value="Unassembled WGS sequence"/>
</dbReference>
<gene>
    <name evidence="1" type="ORF">D5086_004441</name>
</gene>
<evidence type="ECO:0000313" key="1">
    <source>
        <dbReference type="EMBL" id="KAL3603582.1"/>
    </source>
</evidence>
<organism evidence="1 2">
    <name type="scientific">Populus alba</name>
    <name type="common">White poplar</name>
    <dbReference type="NCBI Taxonomy" id="43335"/>
    <lineage>
        <taxon>Eukaryota</taxon>
        <taxon>Viridiplantae</taxon>
        <taxon>Streptophyta</taxon>
        <taxon>Embryophyta</taxon>
        <taxon>Tracheophyta</taxon>
        <taxon>Spermatophyta</taxon>
        <taxon>Magnoliopsida</taxon>
        <taxon>eudicotyledons</taxon>
        <taxon>Gunneridae</taxon>
        <taxon>Pentapetalae</taxon>
        <taxon>rosids</taxon>
        <taxon>fabids</taxon>
        <taxon>Malpighiales</taxon>
        <taxon>Salicaceae</taxon>
        <taxon>Saliceae</taxon>
        <taxon>Populus</taxon>
    </lineage>
</organism>
<keyword evidence="2" id="KW-1185">Reference proteome</keyword>
<reference evidence="1 2" key="1">
    <citation type="journal article" date="2024" name="Plant Biotechnol. J.">
        <title>Genome and CRISPR/Cas9 system of a widespread forest tree (Populus alba) in the world.</title>
        <authorList>
            <person name="Liu Y.J."/>
            <person name="Jiang P.F."/>
            <person name="Han X.M."/>
            <person name="Li X.Y."/>
            <person name="Wang H.M."/>
            <person name="Wang Y.J."/>
            <person name="Wang X.X."/>
            <person name="Zeng Q.Y."/>
        </authorList>
    </citation>
    <scope>NUCLEOTIDE SEQUENCE [LARGE SCALE GENOMIC DNA]</scope>
    <source>
        <strain evidence="2">cv. PAL-ZL1</strain>
    </source>
</reference>